<sequence length="106" mass="11037">MNTILMLSFLRAVSEELSMASISMPCEGVNCSSATERPASSSTAFTAASRAITASPPWVLSTIITALPSRPALRRLGCSCAQKSEVRQAHCAAPDSKMVASVGMSS</sequence>
<name>A0A080LX61_9PROT</name>
<comment type="caution">
    <text evidence="1">The sequence shown here is derived from an EMBL/GenBank/DDBJ whole genome shotgun (WGS) entry which is preliminary data.</text>
</comment>
<reference evidence="1 2" key="1">
    <citation type="submission" date="2014-02" db="EMBL/GenBank/DDBJ databases">
        <title>Expanding our view of genomic diversity in Candidatus Accumulibacter clades.</title>
        <authorList>
            <person name="Skennerton C.T."/>
            <person name="Barr J.J."/>
            <person name="Slater F.R."/>
            <person name="Bond P.L."/>
            <person name="Tyson G.W."/>
        </authorList>
    </citation>
    <scope>NUCLEOTIDE SEQUENCE [LARGE SCALE GENOMIC DNA]</scope>
    <source>
        <strain evidence="2">BA-91</strain>
    </source>
</reference>
<organism evidence="1 2">
    <name type="scientific">Candidatus Accumulibacter phosphatis</name>
    <dbReference type="NCBI Taxonomy" id="327160"/>
    <lineage>
        <taxon>Bacteria</taxon>
        <taxon>Pseudomonadati</taxon>
        <taxon>Pseudomonadota</taxon>
        <taxon>Betaproteobacteria</taxon>
        <taxon>Candidatus Accumulibacter</taxon>
    </lineage>
</organism>
<gene>
    <name evidence="1" type="ORF">AW09_002379</name>
</gene>
<accession>A0A080LX61</accession>
<proteinExistence type="predicted"/>
<dbReference type="EMBL" id="JDVG02000389">
    <property type="protein sequence ID" value="KFB72425.1"/>
    <property type="molecule type" value="Genomic_DNA"/>
</dbReference>
<dbReference type="Proteomes" id="UP000020077">
    <property type="component" value="Unassembled WGS sequence"/>
</dbReference>
<evidence type="ECO:0000313" key="1">
    <source>
        <dbReference type="EMBL" id="KFB72425.1"/>
    </source>
</evidence>
<evidence type="ECO:0000313" key="2">
    <source>
        <dbReference type="Proteomes" id="UP000020077"/>
    </source>
</evidence>
<protein>
    <submittedName>
        <fullName evidence="1">Uncharacterized protein</fullName>
    </submittedName>
</protein>
<dbReference type="AlphaFoldDB" id="A0A080LX61"/>